<dbReference type="GO" id="GO:0000981">
    <property type="term" value="F:DNA-binding transcription factor activity, RNA polymerase II-specific"/>
    <property type="evidence" value="ECO:0007669"/>
    <property type="project" value="InterPro"/>
</dbReference>
<dbReference type="InterPro" id="IPR001138">
    <property type="entry name" value="Zn2Cys6_DnaBD"/>
</dbReference>
<dbReference type="EMBL" id="MU839044">
    <property type="protein sequence ID" value="KAK1762035.1"/>
    <property type="molecule type" value="Genomic_DNA"/>
</dbReference>
<sequence>MASSRRKSCNACVRSKRRCDLTLPICQRCLTKGAVCEYPWAVDGPISSSWETNVPATDQSTSVTRYHANVPILRHPLDGTSIDVTNFLPSNPSALSIPKPLSPGIPSLFNDLGDWIGSPYPLDLEASTSSPPSIRYALPPLPSDTAAPSDGPITTGSIFQARTEYAARRFAGQPRALAELGHTIFIHHTQQPAPCTRCANARRAARLVAAMAAAEEEAEQAVEIDLLPPVQALLVYQCVRLFGDDVGERARAERDEVRLRSWAARLRAQVRPLGGGGGGGSDGGGGWACWVREESVRRTVLAVELLTGLYAFLKQGWDQAGASILRLGFTVQVSLWEARSAAEWRAVWTQGPRLEVTIESWDCPMMEAAPEDVDDLGIIVRATFLGLDALEEWLGGKRTALVRWGLRP</sequence>
<dbReference type="SMART" id="SM00066">
    <property type="entry name" value="GAL4"/>
    <property type="match status" value="1"/>
</dbReference>
<dbReference type="SUPFAM" id="SSF57701">
    <property type="entry name" value="Zn2/Cys6 DNA-binding domain"/>
    <property type="match status" value="1"/>
</dbReference>
<keyword evidence="5" id="KW-0539">Nucleus</keyword>
<evidence type="ECO:0000256" key="5">
    <source>
        <dbReference type="ARBA" id="ARBA00023242"/>
    </source>
</evidence>
<proteinExistence type="predicted"/>
<evidence type="ECO:0000313" key="7">
    <source>
        <dbReference type="EMBL" id="KAK1762035.1"/>
    </source>
</evidence>
<feature type="domain" description="Zn(2)-C6 fungal-type" evidence="6">
    <location>
        <begin position="8"/>
        <end position="38"/>
    </location>
</feature>
<dbReference type="PANTHER" id="PTHR47660:SF3">
    <property type="entry name" value="FINGER DOMAIN PROTEIN, PUTATIVE (AFU_ORTHOLOGUE AFUA_4G03310)-RELATED"/>
    <property type="match status" value="1"/>
</dbReference>
<protein>
    <recommendedName>
        <fullName evidence="6">Zn(2)-C6 fungal-type domain-containing protein</fullName>
    </recommendedName>
</protein>
<evidence type="ECO:0000256" key="4">
    <source>
        <dbReference type="ARBA" id="ARBA00023163"/>
    </source>
</evidence>
<gene>
    <name evidence="7" type="ORF">QBC33DRAFT_602282</name>
</gene>
<dbReference type="Pfam" id="PF00172">
    <property type="entry name" value="Zn_clus"/>
    <property type="match status" value="1"/>
</dbReference>
<dbReference type="Proteomes" id="UP001244011">
    <property type="component" value="Unassembled WGS sequence"/>
</dbReference>
<reference evidence="7" key="1">
    <citation type="submission" date="2023-06" db="EMBL/GenBank/DDBJ databases">
        <title>Genome-scale phylogeny and comparative genomics of the fungal order Sordariales.</title>
        <authorList>
            <consortium name="Lawrence Berkeley National Laboratory"/>
            <person name="Hensen N."/>
            <person name="Bonometti L."/>
            <person name="Westerberg I."/>
            <person name="Brannstrom I.O."/>
            <person name="Guillou S."/>
            <person name="Cros-Aarteil S."/>
            <person name="Calhoun S."/>
            <person name="Haridas S."/>
            <person name="Kuo A."/>
            <person name="Mondo S."/>
            <person name="Pangilinan J."/>
            <person name="Riley R."/>
            <person name="Labutti K."/>
            <person name="Andreopoulos B."/>
            <person name="Lipzen A."/>
            <person name="Chen C."/>
            <person name="Yanf M."/>
            <person name="Daum C."/>
            <person name="Ng V."/>
            <person name="Clum A."/>
            <person name="Steindorff A."/>
            <person name="Ohm R."/>
            <person name="Martin F."/>
            <person name="Silar P."/>
            <person name="Natvig D."/>
            <person name="Lalanne C."/>
            <person name="Gautier V."/>
            <person name="Ament-Velasquez S.L."/>
            <person name="Kruys A."/>
            <person name="Hutchinson M.I."/>
            <person name="Powell A.J."/>
            <person name="Barry K."/>
            <person name="Miller A.N."/>
            <person name="Grigoriev I.V."/>
            <person name="Debuchy R."/>
            <person name="Gladieux P."/>
            <person name="Thoren M.H."/>
            <person name="Johannesson H."/>
        </authorList>
    </citation>
    <scope>NUCLEOTIDE SEQUENCE</scope>
    <source>
        <strain evidence="7">8032-3</strain>
    </source>
</reference>
<comment type="caution">
    <text evidence="7">The sequence shown here is derived from an EMBL/GenBank/DDBJ whole genome shotgun (WGS) entry which is preliminary data.</text>
</comment>
<keyword evidence="2" id="KW-0862">Zinc</keyword>
<dbReference type="Gene3D" id="4.10.240.10">
    <property type="entry name" value="Zn(2)-C6 fungal-type DNA-binding domain"/>
    <property type="match status" value="1"/>
</dbReference>
<dbReference type="RefSeq" id="XP_060278248.1">
    <property type="nucleotide sequence ID" value="XM_060432148.1"/>
</dbReference>
<dbReference type="GeneID" id="85315335"/>
<keyword evidence="8" id="KW-1185">Reference proteome</keyword>
<evidence type="ECO:0000256" key="3">
    <source>
        <dbReference type="ARBA" id="ARBA00023015"/>
    </source>
</evidence>
<dbReference type="PROSITE" id="PS50048">
    <property type="entry name" value="ZN2_CY6_FUNGAL_2"/>
    <property type="match status" value="1"/>
</dbReference>
<evidence type="ECO:0000313" key="8">
    <source>
        <dbReference type="Proteomes" id="UP001244011"/>
    </source>
</evidence>
<accession>A0AAJ0BPE5</accession>
<evidence type="ECO:0000256" key="1">
    <source>
        <dbReference type="ARBA" id="ARBA00022723"/>
    </source>
</evidence>
<evidence type="ECO:0000256" key="2">
    <source>
        <dbReference type="ARBA" id="ARBA00022833"/>
    </source>
</evidence>
<keyword evidence="3" id="KW-0805">Transcription regulation</keyword>
<dbReference type="GO" id="GO:0008270">
    <property type="term" value="F:zinc ion binding"/>
    <property type="evidence" value="ECO:0007669"/>
    <property type="project" value="InterPro"/>
</dbReference>
<evidence type="ECO:0000259" key="6">
    <source>
        <dbReference type="PROSITE" id="PS50048"/>
    </source>
</evidence>
<organism evidence="7 8">
    <name type="scientific">Phialemonium atrogriseum</name>
    <dbReference type="NCBI Taxonomy" id="1093897"/>
    <lineage>
        <taxon>Eukaryota</taxon>
        <taxon>Fungi</taxon>
        <taxon>Dikarya</taxon>
        <taxon>Ascomycota</taxon>
        <taxon>Pezizomycotina</taxon>
        <taxon>Sordariomycetes</taxon>
        <taxon>Sordariomycetidae</taxon>
        <taxon>Cephalothecales</taxon>
        <taxon>Cephalothecaceae</taxon>
        <taxon>Phialemonium</taxon>
    </lineage>
</organism>
<name>A0AAJ0BPE5_9PEZI</name>
<keyword evidence="1" id="KW-0479">Metal-binding</keyword>
<keyword evidence="4" id="KW-0804">Transcription</keyword>
<dbReference type="AlphaFoldDB" id="A0AAJ0BPE5"/>
<dbReference type="InterPro" id="IPR036864">
    <property type="entry name" value="Zn2-C6_fun-type_DNA-bd_sf"/>
</dbReference>
<dbReference type="PANTHER" id="PTHR47660">
    <property type="entry name" value="TRANSCRIPTION FACTOR WITH C2H2 AND ZN(2)-CYS(6) DNA BINDING DOMAIN (EUROFUNG)-RELATED-RELATED"/>
    <property type="match status" value="1"/>
</dbReference>
<dbReference type="CDD" id="cd00067">
    <property type="entry name" value="GAL4"/>
    <property type="match status" value="1"/>
</dbReference>